<evidence type="ECO:0000313" key="1">
    <source>
        <dbReference type="EMBL" id="MCI04478.1"/>
    </source>
</evidence>
<sequence>MNIKIYRIDNISEESEPFQKRKLVGAAEIVVCKDVGKGELCDPPDPVRLPRKSGIAGR</sequence>
<dbReference type="Proteomes" id="UP000265520">
    <property type="component" value="Unassembled WGS sequence"/>
</dbReference>
<name>A0A392NXE0_9FABA</name>
<protein>
    <submittedName>
        <fullName evidence="1">Uncharacterized protein</fullName>
    </submittedName>
</protein>
<dbReference type="EMBL" id="LXQA010055532">
    <property type="protein sequence ID" value="MCI04478.1"/>
    <property type="molecule type" value="Genomic_DNA"/>
</dbReference>
<evidence type="ECO:0000313" key="2">
    <source>
        <dbReference type="Proteomes" id="UP000265520"/>
    </source>
</evidence>
<accession>A0A392NXE0</accession>
<comment type="caution">
    <text evidence="1">The sequence shown here is derived from an EMBL/GenBank/DDBJ whole genome shotgun (WGS) entry which is preliminary data.</text>
</comment>
<keyword evidence="2" id="KW-1185">Reference proteome</keyword>
<gene>
    <name evidence="1" type="ORF">A2U01_0025525</name>
</gene>
<reference evidence="1 2" key="1">
    <citation type="journal article" date="2018" name="Front. Plant Sci.">
        <title>Red Clover (Trifolium pratense) and Zigzag Clover (T. medium) - A Picture of Genomic Similarities and Differences.</title>
        <authorList>
            <person name="Dluhosova J."/>
            <person name="Istvanek J."/>
            <person name="Nedelnik J."/>
            <person name="Repkova J."/>
        </authorList>
    </citation>
    <scope>NUCLEOTIDE SEQUENCE [LARGE SCALE GENOMIC DNA]</scope>
    <source>
        <strain evidence="2">cv. 10/8</strain>
        <tissue evidence="1">Leaf</tissue>
    </source>
</reference>
<organism evidence="1 2">
    <name type="scientific">Trifolium medium</name>
    <dbReference type="NCBI Taxonomy" id="97028"/>
    <lineage>
        <taxon>Eukaryota</taxon>
        <taxon>Viridiplantae</taxon>
        <taxon>Streptophyta</taxon>
        <taxon>Embryophyta</taxon>
        <taxon>Tracheophyta</taxon>
        <taxon>Spermatophyta</taxon>
        <taxon>Magnoliopsida</taxon>
        <taxon>eudicotyledons</taxon>
        <taxon>Gunneridae</taxon>
        <taxon>Pentapetalae</taxon>
        <taxon>rosids</taxon>
        <taxon>fabids</taxon>
        <taxon>Fabales</taxon>
        <taxon>Fabaceae</taxon>
        <taxon>Papilionoideae</taxon>
        <taxon>50 kb inversion clade</taxon>
        <taxon>NPAAA clade</taxon>
        <taxon>Hologalegina</taxon>
        <taxon>IRL clade</taxon>
        <taxon>Trifolieae</taxon>
        <taxon>Trifolium</taxon>
    </lineage>
</organism>
<dbReference type="AlphaFoldDB" id="A0A392NXE0"/>
<feature type="non-terminal residue" evidence="1">
    <location>
        <position position="58"/>
    </location>
</feature>
<proteinExistence type="predicted"/>